<dbReference type="SUPFAM" id="SSF140566">
    <property type="entry name" value="FlgN-like"/>
    <property type="match status" value="1"/>
</dbReference>
<reference evidence="3 4" key="1">
    <citation type="submission" date="2011-08" db="EMBL/GenBank/DDBJ databases">
        <authorList>
            <person name="Weinstock G."/>
            <person name="Sodergren E."/>
            <person name="Clifton S."/>
            <person name="Fulton L."/>
            <person name="Fulton B."/>
            <person name="Courtney L."/>
            <person name="Fronick C."/>
            <person name="Harrison M."/>
            <person name="Strong C."/>
            <person name="Farmer C."/>
            <person name="Delahaunty K."/>
            <person name="Markovic C."/>
            <person name="Hall O."/>
            <person name="Minx P."/>
            <person name="Tomlinson C."/>
            <person name="Mitreva M."/>
            <person name="Hou S."/>
            <person name="Chen J."/>
            <person name="Wollam A."/>
            <person name="Pepin K.H."/>
            <person name="Johnson M."/>
            <person name="Bhonagiri V."/>
            <person name="Zhang X."/>
            <person name="Suruliraj S."/>
            <person name="Warren W."/>
            <person name="Chinwalla A."/>
            <person name="Mardis E.R."/>
            <person name="Wilson R.K."/>
        </authorList>
    </citation>
    <scope>NUCLEOTIDE SEQUENCE [LARGE SCALE GENOMIC DNA]</scope>
    <source>
        <strain evidence="3 4">DP7</strain>
    </source>
</reference>
<dbReference type="Gene3D" id="1.20.58.300">
    <property type="entry name" value="FlgN-like"/>
    <property type="match status" value="1"/>
</dbReference>
<accession>G9XUQ4</accession>
<evidence type="ECO:0000313" key="3">
    <source>
        <dbReference type="EMBL" id="EHL04626.1"/>
    </source>
</evidence>
<protein>
    <recommendedName>
        <fullName evidence="5">FlgN protein</fullName>
    </recommendedName>
</protein>
<dbReference type="InterPro" id="IPR007809">
    <property type="entry name" value="FlgN-like"/>
</dbReference>
<dbReference type="InterPro" id="IPR036679">
    <property type="entry name" value="FlgN-like_sf"/>
</dbReference>
<name>G9XUQ4_DESHA</name>
<dbReference type="EMBL" id="AFZX01000131">
    <property type="protein sequence ID" value="EHL04626.1"/>
    <property type="molecule type" value="Genomic_DNA"/>
</dbReference>
<proteinExistence type="predicted"/>
<comment type="caution">
    <text evidence="3">The sequence shown here is derived from an EMBL/GenBank/DDBJ whole genome shotgun (WGS) entry which is preliminary data.</text>
</comment>
<dbReference type="PATRIC" id="fig|537010.4.peg.4389"/>
<dbReference type="AlphaFoldDB" id="G9XUQ4"/>
<dbReference type="Pfam" id="PF05130">
    <property type="entry name" value="FlgN"/>
    <property type="match status" value="1"/>
</dbReference>
<sequence>MSERSEGGSTVPEIKQLNENLQQQAALYQELKQYAQKKQQALLRNDLQEIEATTIREEQLLLEATRLEKERLLWTERAARYLGKAPETITLKELAERFPELTDVRVELENVVMNLKEVNELNNQLLKQAMKVTNLTVSIMTAQPNGSTYNRPGEKESESKAVRFLDRSI</sequence>
<evidence type="ECO:0000256" key="2">
    <source>
        <dbReference type="SAM" id="Coils"/>
    </source>
</evidence>
<feature type="coiled-coil region" evidence="2">
    <location>
        <begin position="14"/>
        <end position="70"/>
    </location>
</feature>
<keyword evidence="1" id="KW-1005">Bacterial flagellum biogenesis</keyword>
<gene>
    <name evidence="3" type="ORF">HMPREF0322_04713</name>
</gene>
<dbReference type="GO" id="GO:0044780">
    <property type="term" value="P:bacterial-type flagellum assembly"/>
    <property type="evidence" value="ECO:0007669"/>
    <property type="project" value="InterPro"/>
</dbReference>
<dbReference type="Proteomes" id="UP000004416">
    <property type="component" value="Unassembled WGS sequence"/>
</dbReference>
<evidence type="ECO:0000256" key="1">
    <source>
        <dbReference type="ARBA" id="ARBA00022795"/>
    </source>
</evidence>
<evidence type="ECO:0000313" key="4">
    <source>
        <dbReference type="Proteomes" id="UP000004416"/>
    </source>
</evidence>
<evidence type="ECO:0008006" key="5">
    <source>
        <dbReference type="Google" id="ProtNLM"/>
    </source>
</evidence>
<feature type="coiled-coil region" evidence="2">
    <location>
        <begin position="108"/>
        <end position="135"/>
    </location>
</feature>
<dbReference type="HOGENOM" id="CLU_139037_0_0_9"/>
<organism evidence="3 4">
    <name type="scientific">Desulfitobacterium hafniense DP7</name>
    <dbReference type="NCBI Taxonomy" id="537010"/>
    <lineage>
        <taxon>Bacteria</taxon>
        <taxon>Bacillati</taxon>
        <taxon>Bacillota</taxon>
        <taxon>Clostridia</taxon>
        <taxon>Eubacteriales</taxon>
        <taxon>Desulfitobacteriaceae</taxon>
        <taxon>Desulfitobacterium</taxon>
    </lineage>
</organism>
<keyword evidence="2" id="KW-0175">Coiled coil</keyword>